<feature type="compositionally biased region" description="Gly residues" evidence="1">
    <location>
        <begin position="51"/>
        <end position="63"/>
    </location>
</feature>
<gene>
    <name evidence="2" type="ORF">AVEN_73123_1</name>
</gene>
<comment type="caution">
    <text evidence="2">The sequence shown here is derived from an EMBL/GenBank/DDBJ whole genome shotgun (WGS) entry which is preliminary data.</text>
</comment>
<organism evidence="2 3">
    <name type="scientific">Araneus ventricosus</name>
    <name type="common">Orbweaver spider</name>
    <name type="synonym">Epeira ventricosa</name>
    <dbReference type="NCBI Taxonomy" id="182803"/>
    <lineage>
        <taxon>Eukaryota</taxon>
        <taxon>Metazoa</taxon>
        <taxon>Ecdysozoa</taxon>
        <taxon>Arthropoda</taxon>
        <taxon>Chelicerata</taxon>
        <taxon>Arachnida</taxon>
        <taxon>Araneae</taxon>
        <taxon>Araneomorphae</taxon>
        <taxon>Entelegynae</taxon>
        <taxon>Araneoidea</taxon>
        <taxon>Araneidae</taxon>
        <taxon>Araneus</taxon>
    </lineage>
</organism>
<feature type="region of interest" description="Disordered" evidence="1">
    <location>
        <begin position="1"/>
        <end position="103"/>
    </location>
</feature>
<evidence type="ECO:0000256" key="1">
    <source>
        <dbReference type="SAM" id="MobiDB-lite"/>
    </source>
</evidence>
<keyword evidence="3" id="KW-1185">Reference proteome</keyword>
<feature type="compositionally biased region" description="Basic residues" evidence="1">
    <location>
        <begin position="18"/>
        <end position="34"/>
    </location>
</feature>
<dbReference type="EMBL" id="BGPR01017925">
    <property type="protein sequence ID" value="GBN77719.1"/>
    <property type="molecule type" value="Genomic_DNA"/>
</dbReference>
<protein>
    <submittedName>
        <fullName evidence="2">Uncharacterized protein</fullName>
    </submittedName>
</protein>
<dbReference type="AlphaFoldDB" id="A0A4Y2RR39"/>
<evidence type="ECO:0000313" key="3">
    <source>
        <dbReference type="Proteomes" id="UP000499080"/>
    </source>
</evidence>
<proteinExistence type="predicted"/>
<reference evidence="2 3" key="1">
    <citation type="journal article" date="2019" name="Sci. Rep.">
        <title>Orb-weaving spider Araneus ventricosus genome elucidates the spidroin gene catalogue.</title>
        <authorList>
            <person name="Kono N."/>
            <person name="Nakamura H."/>
            <person name="Ohtoshi R."/>
            <person name="Moran D.A.P."/>
            <person name="Shinohara A."/>
            <person name="Yoshida Y."/>
            <person name="Fujiwara M."/>
            <person name="Mori M."/>
            <person name="Tomita M."/>
            <person name="Arakawa K."/>
        </authorList>
    </citation>
    <scope>NUCLEOTIDE SEQUENCE [LARGE SCALE GENOMIC DNA]</scope>
</reference>
<sequence>MSRGTTSPVDDLDNPHSRYNRVRRPLPPHGRRRRSVDQATETVPQRPAHARGGGEPTATGGGNFLTSDLLRPQPGRCTPSRKREEEMVYSPMMVSQGWPGTRS</sequence>
<accession>A0A4Y2RR39</accession>
<name>A0A4Y2RR39_ARAVE</name>
<evidence type="ECO:0000313" key="2">
    <source>
        <dbReference type="EMBL" id="GBN77719.1"/>
    </source>
</evidence>
<dbReference type="Proteomes" id="UP000499080">
    <property type="component" value="Unassembled WGS sequence"/>
</dbReference>